<dbReference type="GO" id="GO:0004521">
    <property type="term" value="F:RNA endonuclease activity"/>
    <property type="evidence" value="ECO:0007669"/>
    <property type="project" value="TreeGrafter"/>
</dbReference>
<dbReference type="InParanoid" id="D3BJP1"/>
<keyword evidence="6" id="KW-1133">Transmembrane helix</keyword>
<evidence type="ECO:0008006" key="11">
    <source>
        <dbReference type="Google" id="ProtNLM"/>
    </source>
</evidence>
<dbReference type="PANTHER" id="PTHR12814:SF2">
    <property type="entry name" value="RNA-BINDING PROTEIN NOB1"/>
    <property type="match status" value="1"/>
</dbReference>
<proteinExistence type="inferred from homology"/>
<keyword evidence="4" id="KW-0378">Hydrolase</keyword>
<keyword evidence="6" id="KW-0812">Transmembrane</keyword>
<feature type="domain" description="Ribonuclease PIN" evidence="8">
    <location>
        <begin position="1266"/>
        <end position="1353"/>
    </location>
</feature>
<dbReference type="SUPFAM" id="SSF57184">
    <property type="entry name" value="Growth factor receptor domain"/>
    <property type="match status" value="1"/>
</dbReference>
<dbReference type="EMBL" id="ADBJ01000038">
    <property type="protein sequence ID" value="EFA78121.1"/>
    <property type="molecule type" value="Genomic_DNA"/>
</dbReference>
<evidence type="ECO:0000256" key="5">
    <source>
        <dbReference type="SAM" id="MobiDB-lite"/>
    </source>
</evidence>
<feature type="compositionally biased region" description="Basic and acidic residues" evidence="5">
    <location>
        <begin position="1131"/>
        <end position="1142"/>
    </location>
</feature>
<evidence type="ECO:0000313" key="9">
    <source>
        <dbReference type="EMBL" id="EFA78121.1"/>
    </source>
</evidence>
<evidence type="ECO:0000259" key="8">
    <source>
        <dbReference type="Pfam" id="PF17146"/>
    </source>
</evidence>
<dbReference type="InterPro" id="IPR039907">
    <property type="entry name" value="NOB1"/>
</dbReference>
<feature type="compositionally biased region" description="Low complexity" evidence="5">
    <location>
        <begin position="1494"/>
        <end position="1504"/>
    </location>
</feature>
<dbReference type="GO" id="GO:0005737">
    <property type="term" value="C:cytoplasm"/>
    <property type="evidence" value="ECO:0007669"/>
    <property type="project" value="UniProtKB-ARBA"/>
</dbReference>
<dbReference type="InterPro" id="IPR033411">
    <property type="entry name" value="Ribonuclease_PIN"/>
</dbReference>
<evidence type="ECO:0000259" key="7">
    <source>
        <dbReference type="Pfam" id="PF08772"/>
    </source>
</evidence>
<dbReference type="InterPro" id="IPR012334">
    <property type="entry name" value="Pectin_lyas_fold"/>
</dbReference>
<sequence length="1769" mass="198148">MIMNISNQYVYSLFLFFYLIILFFENLTIVSSSSQCSGMSKSNHNMCIKTIDRPILDDWGFEMIGSGNLDSPWVTKDNNISKIEFCTDDICGSPDYQLYGFYYAFFPITKGHTYDYMSLSQQFDLLDYTVDNETKYYLDFFVSSRTFIPQTTKFEFTVTIDHIKVVLISNSIYSQSHRVDITDLIRDNNNNTIHTITFQLYYGSISGSSNSSSNNNNNNIGFDDVPDGILLSNTIIKKTPISRKSMDLDACPTIDITSVDATLSIANTEMNELSAITSNFAQVYVSSSIFNPNAPRFSATLCLFSFYLTESLFKDCEFNNHKRTIFCMVKSSVEIEDSQFNENEFIHIDVFKSNATVMVSSTMVVDNSQISATTGSTVFNIVNGDLSVRWSLFAENDMVITYAFSSNVQFENTLFRNIKTQSYIFMFQMQNIPPKYIIFKDCIFEDIAAKLKFENSNLRLINTTLRNMRNSNLFFQGYSNVEIHNSSFLNFNNQIVFYFTSVGSLNITGSKFRNNDVYSLLYFSNAQVNTVVSDTVFLNNQGLDGTIGNLDSHISDISFFNCTFKNNTSFGPGGVVYTTGQNNVVFKDCTLTNNTALQGGISYFFYIQPIFINCTIENNGAVFGNVSASLVNRLILSDGVFPEIVTSNRTQFTGTIKSCDILNQTYPSQPSSVLVYLQVGGNTIASLPFINGSVNFESVEIVGQVGSSSTISFVSSYRSLKPLTLPYKVTILPCNPGYYPIESSTLCSVCPPGSYGYDGNKCISCPQNAFCEGGQQVSTRPGYWFDENQYPRVIYDCEQSSHCLANSTCLEHTFGVLCSSCNNTEQYYSWFGGCIECTHTNKLVIAIVIIGMILLVLWSHKSDSSSGLMNIVVYFAQTIMVLSKDVNFSILSLLNLQLESGGSSIIGSICPGPFDYYQRHYTTFLAFPAIIFILLIFTLIITIIRKFKPNDQPIFPRQFGSFVKLLMNMYSPISTATFTIFFCQQIGIGNSVLVTDSSVQCSGNQYRTALKVSYSMLVVVLGIPMIIFILLFKNRKHNNDASIIRTYGAFILKYKTSYYYWDIGDCIGVDYGSRHTNQIIPFDWSITDQCPSSVETFTVHHRGRFGYQQLPNEDDYSIDLLSKEIKDNIERTRKMDKDHSGSEDEQDNYEELTDEQLNELNALSSNRNDPFRVALGVAPAKNATPVGVWGNLSSFLQSPTSSSSSSTTTITQQQQSTTEEVEGEEAEDGSDDDEGEIIGTIGENGELSESLKTLTISHAKQTATHLVIDTNAILHSSTRLDTLGKVLYTIEEVLDEVRDKKTQLYLETFPFEIKTRQPTPESYQAVVDFSHKTGDFASLSTVDLKVLALAHTLHAEHDGLDTLKTSPEPTKPAPRPTNNNNNNRNNNNNNPEQKKKKKNNNKKKKAAAAVVQKDTCCSHDHGKVEEKKDNSSKVVVDTCCSPATTTPHTHQVVDTCCSPASTTTSTEPATTTTTTEPTTTATTTESTKEITEDNNNNNNNQSQQKKGKKNNKKNSLIVNMDELPEEDPSKFVDPREILEKMKKQREAEEEERRKKRKDKEDEGEWITPDNIKAKLEKSQFVTGEEIKHVKVACITSDFSMQNVMLQMGLNLLSVDGLVVKQVKQFVLKCYSCNTTTLDFSKVWCGACGNQTMVKAMTWVDRFGNVRVGKGSGKQFNNRGKKFSMPKAKGGKYHTDMVFTEEQYIHRLKVTGKYYQKKKSSTDNAIGDESFESGFSFAKPGADITIGFGGRNPNIARRKIGKKNKSISNH</sequence>
<reference evidence="9 10" key="1">
    <citation type="journal article" date="2011" name="Genome Res.">
        <title>Phylogeny-wide analysis of social amoeba genomes highlights ancient origins for complex intercellular communication.</title>
        <authorList>
            <person name="Heidel A.J."/>
            <person name="Lawal H.M."/>
            <person name="Felder M."/>
            <person name="Schilde C."/>
            <person name="Helps N.R."/>
            <person name="Tunggal B."/>
            <person name="Rivero F."/>
            <person name="John U."/>
            <person name="Schleicher M."/>
            <person name="Eichinger L."/>
            <person name="Platzer M."/>
            <person name="Noegel A.A."/>
            <person name="Schaap P."/>
            <person name="Gloeckner G."/>
        </authorList>
    </citation>
    <scope>NUCLEOTIDE SEQUENCE [LARGE SCALE GENOMIC DNA]</scope>
    <source>
        <strain evidence="10">ATCC 26659 / Pp 5 / PN500</strain>
    </source>
</reference>
<comment type="similarity">
    <text evidence="1">Belongs to the NOB1 family.</text>
</comment>
<dbReference type="GeneID" id="31364246"/>
<feature type="transmembrane region" description="Helical" evidence="6">
    <location>
        <begin position="965"/>
        <end position="988"/>
    </location>
</feature>
<dbReference type="Gene3D" id="6.20.210.10">
    <property type="entry name" value="Nin one binding (NOB1), Zn-ribbon-like"/>
    <property type="match status" value="1"/>
</dbReference>
<feature type="region of interest" description="Disordered" evidence="5">
    <location>
        <begin position="1457"/>
        <end position="1513"/>
    </location>
</feature>
<evidence type="ECO:0000256" key="1">
    <source>
        <dbReference type="ARBA" id="ARBA00005858"/>
    </source>
</evidence>
<dbReference type="SUPFAM" id="SSF144206">
    <property type="entry name" value="NOB1 zinc finger-like"/>
    <property type="match status" value="1"/>
</dbReference>
<feature type="region of interest" description="Disordered" evidence="5">
    <location>
        <begin position="1358"/>
        <end position="1412"/>
    </location>
</feature>
<evidence type="ECO:0000256" key="2">
    <source>
        <dbReference type="ARBA" id="ARBA00022722"/>
    </source>
</evidence>
<evidence type="ECO:0000256" key="4">
    <source>
        <dbReference type="ARBA" id="ARBA00022801"/>
    </source>
</evidence>
<dbReference type="CDD" id="cd09876">
    <property type="entry name" value="PIN_Nob1-like"/>
    <property type="match status" value="1"/>
</dbReference>
<feature type="region of interest" description="Disordered" evidence="5">
    <location>
        <begin position="1543"/>
        <end position="1562"/>
    </location>
</feature>
<dbReference type="RefSeq" id="XP_020430247.1">
    <property type="nucleotide sequence ID" value="XM_020579572.1"/>
</dbReference>
<feature type="compositionally biased region" description="Low complexity" evidence="5">
    <location>
        <begin position="1200"/>
        <end position="1218"/>
    </location>
</feature>
<evidence type="ECO:0000256" key="6">
    <source>
        <dbReference type="SAM" id="Phobius"/>
    </source>
</evidence>
<feature type="compositionally biased region" description="Basic and acidic residues" evidence="5">
    <location>
        <begin position="1543"/>
        <end position="1552"/>
    </location>
</feature>
<dbReference type="InterPro" id="IPR014881">
    <property type="entry name" value="NOB1_Zn-bd"/>
</dbReference>
<dbReference type="GO" id="GO:0030688">
    <property type="term" value="C:preribosome, small subunit precursor"/>
    <property type="evidence" value="ECO:0007669"/>
    <property type="project" value="TreeGrafter"/>
</dbReference>
<gene>
    <name evidence="9" type="ORF">PPL_08769</name>
</gene>
<dbReference type="InterPro" id="IPR009030">
    <property type="entry name" value="Growth_fac_rcpt_cys_sf"/>
</dbReference>
<feature type="transmembrane region" description="Helical" evidence="6">
    <location>
        <begin position="843"/>
        <end position="859"/>
    </location>
</feature>
<feature type="compositionally biased region" description="Low complexity" evidence="5">
    <location>
        <begin position="1459"/>
        <end position="1485"/>
    </location>
</feature>
<accession>D3BJP1</accession>
<dbReference type="Gene3D" id="2.160.20.10">
    <property type="entry name" value="Single-stranded right-handed beta-helix, Pectin lyase-like"/>
    <property type="match status" value="1"/>
</dbReference>
<dbReference type="InterPro" id="IPR036283">
    <property type="entry name" value="NOB1_Zf-like_sf"/>
</dbReference>
<protein>
    <recommendedName>
        <fullName evidence="11">PIN domain-containing protein</fullName>
    </recommendedName>
</protein>
<feature type="transmembrane region" description="Helical" evidence="6">
    <location>
        <begin position="1012"/>
        <end position="1032"/>
    </location>
</feature>
<dbReference type="GO" id="GO:0030490">
    <property type="term" value="P:maturation of SSU-rRNA"/>
    <property type="evidence" value="ECO:0007669"/>
    <property type="project" value="TreeGrafter"/>
</dbReference>
<organism evidence="9 10">
    <name type="scientific">Heterostelium pallidum (strain ATCC 26659 / Pp 5 / PN500)</name>
    <name type="common">Cellular slime mold</name>
    <name type="synonym">Polysphondylium pallidum</name>
    <dbReference type="NCBI Taxonomy" id="670386"/>
    <lineage>
        <taxon>Eukaryota</taxon>
        <taxon>Amoebozoa</taxon>
        <taxon>Evosea</taxon>
        <taxon>Eumycetozoa</taxon>
        <taxon>Dictyostelia</taxon>
        <taxon>Acytosteliales</taxon>
        <taxon>Acytosteliaceae</taxon>
        <taxon>Heterostelium</taxon>
    </lineage>
</organism>
<feature type="compositionally biased region" description="Acidic residues" evidence="5">
    <location>
        <begin position="1219"/>
        <end position="1236"/>
    </location>
</feature>
<dbReference type="FunFam" id="3.40.50.1010:FF:000020">
    <property type="entry name" value="20S-pre-rRNA D-site endonuclease NOB1"/>
    <property type="match status" value="1"/>
</dbReference>
<evidence type="ECO:0000256" key="3">
    <source>
        <dbReference type="ARBA" id="ARBA00022723"/>
    </source>
</evidence>
<dbReference type="Pfam" id="PF08772">
    <property type="entry name" value="Zn_ribbon_NOB1"/>
    <property type="match status" value="1"/>
</dbReference>
<feature type="compositionally biased region" description="Low complexity" evidence="5">
    <location>
        <begin position="1378"/>
        <end position="1391"/>
    </location>
</feature>
<feature type="region of interest" description="Disordered" evidence="5">
    <location>
        <begin position="1131"/>
        <end position="1153"/>
    </location>
</feature>
<dbReference type="InterPro" id="IPR011050">
    <property type="entry name" value="Pectin_lyase_fold/virulence"/>
</dbReference>
<dbReference type="GO" id="GO:0046872">
    <property type="term" value="F:metal ion binding"/>
    <property type="evidence" value="ECO:0007669"/>
    <property type="project" value="UniProtKB-KW"/>
</dbReference>
<dbReference type="Gene3D" id="3.40.50.1010">
    <property type="entry name" value="5'-nuclease"/>
    <property type="match status" value="1"/>
</dbReference>
<keyword evidence="6" id="KW-0472">Membrane</keyword>
<dbReference type="CDD" id="cd00185">
    <property type="entry name" value="TNFRSF"/>
    <property type="match status" value="1"/>
</dbReference>
<dbReference type="GO" id="GO:0016787">
    <property type="term" value="F:hydrolase activity"/>
    <property type="evidence" value="ECO:0007669"/>
    <property type="project" value="UniProtKB-KW"/>
</dbReference>
<keyword evidence="2" id="KW-0540">Nuclease</keyword>
<dbReference type="SUPFAM" id="SSF51126">
    <property type="entry name" value="Pectin lyase-like"/>
    <property type="match status" value="1"/>
</dbReference>
<feature type="domain" description="Nin one binding (NOB1) Zn-ribbon-like" evidence="7">
    <location>
        <begin position="1619"/>
        <end position="1690"/>
    </location>
</feature>
<dbReference type="Pfam" id="PF17146">
    <property type="entry name" value="PIN_6"/>
    <property type="match status" value="1"/>
</dbReference>
<feature type="region of interest" description="Disordered" evidence="5">
    <location>
        <begin position="1197"/>
        <end position="1244"/>
    </location>
</feature>
<name>D3BJP1_HETP5</name>
<feature type="transmembrane region" description="Helical" evidence="6">
    <location>
        <begin position="921"/>
        <end position="944"/>
    </location>
</feature>
<keyword evidence="10" id="KW-1185">Reference proteome</keyword>
<keyword evidence="3" id="KW-0479">Metal-binding</keyword>
<evidence type="ECO:0000313" key="10">
    <source>
        <dbReference type="Proteomes" id="UP000001396"/>
    </source>
</evidence>
<feature type="compositionally biased region" description="Basic residues" evidence="5">
    <location>
        <begin position="1394"/>
        <end position="1406"/>
    </location>
</feature>
<dbReference type="PANTHER" id="PTHR12814">
    <property type="entry name" value="RNA-BINDING PROTEIN NOB1"/>
    <property type="match status" value="1"/>
</dbReference>
<feature type="compositionally biased region" description="Acidic residues" evidence="5">
    <location>
        <begin position="1143"/>
        <end position="1153"/>
    </location>
</feature>
<dbReference type="GO" id="GO:0031981">
    <property type="term" value="C:nuclear lumen"/>
    <property type="evidence" value="ECO:0007669"/>
    <property type="project" value="UniProtKB-ARBA"/>
</dbReference>
<dbReference type="STRING" id="670386.D3BJP1"/>
<comment type="caution">
    <text evidence="9">The sequence shown here is derived from an EMBL/GenBank/DDBJ whole genome shotgun (WGS) entry which is preliminary data.</text>
</comment>
<dbReference type="Proteomes" id="UP000001396">
    <property type="component" value="Unassembled WGS sequence"/>
</dbReference>